<comment type="caution">
    <text evidence="2">The sequence shown here is derived from an EMBL/GenBank/DDBJ whole genome shotgun (WGS) entry which is preliminary data.</text>
</comment>
<gene>
    <name evidence="2" type="ORF">XK09_03475</name>
</gene>
<accession>A0ABY3G8V1</accession>
<feature type="transmembrane region" description="Helical" evidence="1">
    <location>
        <begin position="6"/>
        <end position="26"/>
    </location>
</feature>
<evidence type="ECO:0000313" key="3">
    <source>
        <dbReference type="Proteomes" id="UP000321599"/>
    </source>
</evidence>
<sequence>MGRALAIRIFYFAVAIFSVSIVVLMLQDPYEESFEISNMKVANIQADGVVSYEINATDTYAKFISSSVIAYDDYNQFINPDVTFIQNDKHNINAKEAIYKDDNITFINDVRYMNLVTNLRYNSNEIIYDNANKILLSNMPFELLQNSDKILGDSIIYQLDSNEIMAKGVKGWFYK</sequence>
<organism evidence="2 3">
    <name type="scientific">Campylobacter lanienae</name>
    <dbReference type="NCBI Taxonomy" id="75658"/>
    <lineage>
        <taxon>Bacteria</taxon>
        <taxon>Pseudomonadati</taxon>
        <taxon>Campylobacterota</taxon>
        <taxon>Epsilonproteobacteria</taxon>
        <taxon>Campylobacterales</taxon>
        <taxon>Campylobacteraceae</taxon>
        <taxon>Campylobacter</taxon>
    </lineage>
</organism>
<protein>
    <recommendedName>
        <fullName evidence="4">Lipooligosaccharide transport system, substrate-binding component (LptC family)</fullName>
    </recommendedName>
</protein>
<reference evidence="2 3" key="1">
    <citation type="submission" date="2019-07" db="EMBL/GenBank/DDBJ databases">
        <title>Rapid identification of Enteric Bacteria from Whole Genome Sequences (WGS) using Average Nucleotide Identity (ANI).</title>
        <authorList>
            <person name="Lane C."/>
        </authorList>
    </citation>
    <scope>NUCLEOTIDE SEQUENCE [LARGE SCALE GENOMIC DNA]</scope>
    <source>
        <strain evidence="2 3">2013D-9588</strain>
    </source>
</reference>
<proteinExistence type="predicted"/>
<keyword evidence="1" id="KW-1133">Transmembrane helix</keyword>
<dbReference type="RefSeq" id="WP_141080483.1">
    <property type="nucleotide sequence ID" value="NZ_JBJEGO010000002.1"/>
</dbReference>
<evidence type="ECO:0008006" key="4">
    <source>
        <dbReference type="Google" id="ProtNLM"/>
    </source>
</evidence>
<name>A0ABY3G8V1_9BACT</name>
<keyword evidence="3" id="KW-1185">Reference proteome</keyword>
<evidence type="ECO:0000313" key="2">
    <source>
        <dbReference type="EMBL" id="TWO29700.1"/>
    </source>
</evidence>
<dbReference type="InterPro" id="IPR010664">
    <property type="entry name" value="LipoPS_assembly_LptC-rel"/>
</dbReference>
<dbReference type="Pfam" id="PF06835">
    <property type="entry name" value="LptC"/>
    <property type="match status" value="1"/>
</dbReference>
<keyword evidence="1" id="KW-0472">Membrane</keyword>
<keyword evidence="1" id="KW-0812">Transmembrane</keyword>
<evidence type="ECO:0000256" key="1">
    <source>
        <dbReference type="SAM" id="Phobius"/>
    </source>
</evidence>
<dbReference type="Proteomes" id="UP000321599">
    <property type="component" value="Unassembled WGS sequence"/>
</dbReference>
<dbReference type="EMBL" id="VOAV01000014">
    <property type="protein sequence ID" value="TWO29700.1"/>
    <property type="molecule type" value="Genomic_DNA"/>
</dbReference>